<dbReference type="EMBL" id="CAJPIZ010000287">
    <property type="protein sequence ID" value="CAG2101037.1"/>
    <property type="molecule type" value="Genomic_DNA"/>
</dbReference>
<protein>
    <recommendedName>
        <fullName evidence="5">PCI domain-containing protein</fullName>
    </recommendedName>
</protein>
<keyword evidence="7" id="KW-1185">Reference proteome</keyword>
<evidence type="ECO:0000313" key="7">
    <source>
        <dbReference type="Proteomes" id="UP000759131"/>
    </source>
</evidence>
<reference evidence="6" key="1">
    <citation type="submission" date="2020-11" db="EMBL/GenBank/DDBJ databases">
        <authorList>
            <person name="Tran Van P."/>
        </authorList>
    </citation>
    <scope>NUCLEOTIDE SEQUENCE</scope>
</reference>
<proteinExistence type="inferred from homology"/>
<dbReference type="GO" id="GO:0031369">
    <property type="term" value="F:translation initiation factor binding"/>
    <property type="evidence" value="ECO:0007669"/>
    <property type="project" value="InterPro"/>
</dbReference>
<name>A0A7R9KDD8_9ACAR</name>
<dbReference type="EMBL" id="OC854862">
    <property type="protein sequence ID" value="CAD7620607.1"/>
    <property type="molecule type" value="Genomic_DNA"/>
</dbReference>
<evidence type="ECO:0000256" key="2">
    <source>
        <dbReference type="ARBA" id="ARBA00022540"/>
    </source>
</evidence>
<feature type="compositionally biased region" description="Basic and acidic residues" evidence="4">
    <location>
        <begin position="288"/>
        <end position="308"/>
    </location>
</feature>
<feature type="compositionally biased region" description="Polar residues" evidence="4">
    <location>
        <begin position="1"/>
        <end position="12"/>
    </location>
</feature>
<feature type="compositionally biased region" description="Acidic residues" evidence="4">
    <location>
        <begin position="24"/>
        <end position="35"/>
    </location>
</feature>
<dbReference type="Proteomes" id="UP000759131">
    <property type="component" value="Unassembled WGS sequence"/>
</dbReference>
<feature type="compositionally biased region" description="Basic and acidic residues" evidence="4">
    <location>
        <begin position="938"/>
        <end position="951"/>
    </location>
</feature>
<dbReference type="HAMAP" id="MF_03002">
    <property type="entry name" value="eIF3c"/>
    <property type="match status" value="1"/>
</dbReference>
<feature type="compositionally biased region" description="Acidic residues" evidence="4">
    <location>
        <begin position="244"/>
        <end position="262"/>
    </location>
</feature>
<evidence type="ECO:0000256" key="4">
    <source>
        <dbReference type="SAM" id="MobiDB-lite"/>
    </source>
</evidence>
<evidence type="ECO:0000313" key="6">
    <source>
        <dbReference type="EMBL" id="CAD7620607.1"/>
    </source>
</evidence>
<feature type="region of interest" description="Disordered" evidence="4">
    <location>
        <begin position="923"/>
        <end position="996"/>
    </location>
</feature>
<dbReference type="SUPFAM" id="SSF46785">
    <property type="entry name" value="Winged helix' DNA-binding domain"/>
    <property type="match status" value="1"/>
</dbReference>
<evidence type="ECO:0000259" key="5">
    <source>
        <dbReference type="PROSITE" id="PS50250"/>
    </source>
</evidence>
<feature type="compositionally biased region" description="Acidic residues" evidence="4">
    <location>
        <begin position="180"/>
        <end position="200"/>
    </location>
</feature>
<dbReference type="PANTHER" id="PTHR13937:SF0">
    <property type="entry name" value="EUKARYOTIC TRANSLATION INITIATION FACTOR 3 SUBUNIT C-RELATED"/>
    <property type="match status" value="1"/>
</dbReference>
<feature type="region of interest" description="Disordered" evidence="4">
    <location>
        <begin position="1"/>
        <end position="45"/>
    </location>
</feature>
<dbReference type="SMART" id="SM00088">
    <property type="entry name" value="PINT"/>
    <property type="match status" value="1"/>
</dbReference>
<dbReference type="PROSITE" id="PS50250">
    <property type="entry name" value="PCI"/>
    <property type="match status" value="1"/>
</dbReference>
<dbReference type="PANTHER" id="PTHR13937">
    <property type="entry name" value="EUKARYOTIC TRANSLATION INITATION FACTOR 3, SUBUNIT 8 EIF3S8 -RELATED"/>
    <property type="match status" value="1"/>
</dbReference>
<dbReference type="InterPro" id="IPR058999">
    <property type="entry name" value="EIF3CL_C"/>
</dbReference>
<feature type="compositionally biased region" description="Basic and acidic residues" evidence="4">
    <location>
        <begin position="967"/>
        <end position="996"/>
    </location>
</feature>
<dbReference type="GO" id="GO:0003743">
    <property type="term" value="F:translation initiation factor activity"/>
    <property type="evidence" value="ECO:0007669"/>
    <property type="project" value="UniProtKB-KW"/>
</dbReference>
<feature type="compositionally biased region" description="Basic and acidic residues" evidence="4">
    <location>
        <begin position="225"/>
        <end position="236"/>
    </location>
</feature>
<keyword evidence="2" id="KW-0396">Initiation factor</keyword>
<sequence>PNRVTPTMTSRAPTGKFFDKFSDSDSESTESEDDNLQQKPTVAAYSFSDDDEDVKRVVRSARDKRYEEIQTIIKQIRNHKKIKDISKMLTGFENLSESFEKAKNVIDKEESGVTPKFYVKCLVELEDFVNEVWEDRKNLNKNNSKSLSTLRQRFKKYIKDSKESKYNFEADITAFRENPEEFDEEKEPESGDDDDEDSGSDSDVGFVSTRQRQTSKGEADDDESEAKKGDPSDKFKSKFLKGGDDDDDESDDESDWPSDSEDSSSSSDDEKYGDNLAAKFLKKEGEGKEYKKREKKVKEPKISKRRADEDADGEGEWEKVKGGVASSEKPKMFAKDAEINHQVMIKKLVEVLSMRGKKRIDRTDQIEMLTELMAISEQHSLGPALSVKILYGIISSLYDYNANINTCMKYEMWEKCLETAEQVLEVLVANPDVSVGENIAEESEQYVSAPYRVHGCILTLIERMDEEFTKMLQGCDAHSPEYIERLKDETRVCAIIERLQSYLEIAGRGNASELCRIYILRIDHLYYKFDAKVFKKKELLKKKAEEEANKELNGEFKKVEIVIADQSGEPITAPQTEEELITSMDILNQLCKYIYSRDITDRIRTQAILCHIYHHALHDNWFEARDLMLMSYLQHNINKSDIPLQIMYNRALVQLGLCAFRHGTIRDAHTALLDIQIQGRAKELLAQGLLPRQNERTPEQEKLEKRRQIPFHKHINLELLECVYLVSAMLLEIPDVASNEFSVRKKMISRSFYNQLRKNEEQPLVGLPESMREHVVAASKVMRVGNWRQCQEYIINDKMNGKVWNLFYQSDKVREMLAQKIREESLRAYLFTYSYVYDSISIQLLSEMFDLEATVVHSIISKMIINEELMASLDEPTQTAIMHRTEPSRIQGLALQCAEKINSLVEHNERLWEMKQMPVHQYQLTGGRDYNQNRPYRNYRDRDGHHDRGGYQDRNQYRRGSHRHDRRGGGEHREYNRDNRNNRDHHNNRDHNRDRE</sequence>
<organism evidence="6">
    <name type="scientific">Medioppia subpectinata</name>
    <dbReference type="NCBI Taxonomy" id="1979941"/>
    <lineage>
        <taxon>Eukaryota</taxon>
        <taxon>Metazoa</taxon>
        <taxon>Ecdysozoa</taxon>
        <taxon>Arthropoda</taxon>
        <taxon>Chelicerata</taxon>
        <taxon>Arachnida</taxon>
        <taxon>Acari</taxon>
        <taxon>Acariformes</taxon>
        <taxon>Sarcoptiformes</taxon>
        <taxon>Oribatida</taxon>
        <taxon>Brachypylina</taxon>
        <taxon>Oppioidea</taxon>
        <taxon>Oppiidae</taxon>
        <taxon>Medioppia</taxon>
    </lineage>
</organism>
<dbReference type="OrthoDB" id="29647at2759"/>
<dbReference type="InterPro" id="IPR008905">
    <property type="entry name" value="EIF3C_N_dom"/>
</dbReference>
<feature type="domain" description="PCI" evidence="5">
    <location>
        <begin position="711"/>
        <end position="887"/>
    </location>
</feature>
<dbReference type="Pfam" id="PF01399">
    <property type="entry name" value="PCI"/>
    <property type="match status" value="1"/>
</dbReference>
<gene>
    <name evidence="6" type="ORF">OSB1V03_LOCUS1088</name>
</gene>
<dbReference type="InterPro" id="IPR000717">
    <property type="entry name" value="PCI_dom"/>
</dbReference>
<feature type="compositionally biased region" description="Basic residues" evidence="4">
    <location>
        <begin position="957"/>
        <end position="966"/>
    </location>
</feature>
<keyword evidence="3" id="KW-0648">Protein biosynthesis</keyword>
<feature type="region of interest" description="Disordered" evidence="4">
    <location>
        <begin position="170"/>
        <end position="274"/>
    </location>
</feature>
<dbReference type="Pfam" id="PF26569">
    <property type="entry name" value="EIF3CL_C"/>
    <property type="match status" value="1"/>
</dbReference>
<evidence type="ECO:0000256" key="3">
    <source>
        <dbReference type="ARBA" id="ARBA00022917"/>
    </source>
</evidence>
<dbReference type="Pfam" id="PF05470">
    <property type="entry name" value="eIF-3c_N"/>
    <property type="match status" value="1"/>
</dbReference>
<dbReference type="AlphaFoldDB" id="A0A7R9KDD8"/>
<dbReference type="GO" id="GO:0005852">
    <property type="term" value="C:eukaryotic translation initiation factor 3 complex"/>
    <property type="evidence" value="ECO:0007669"/>
    <property type="project" value="InterPro"/>
</dbReference>
<dbReference type="InterPro" id="IPR036390">
    <property type="entry name" value="WH_DNA-bd_sf"/>
</dbReference>
<accession>A0A7R9KDD8</accession>
<dbReference type="GO" id="GO:0003723">
    <property type="term" value="F:RNA binding"/>
    <property type="evidence" value="ECO:0007669"/>
    <property type="project" value="InterPro"/>
</dbReference>
<feature type="region of interest" description="Disordered" evidence="4">
    <location>
        <begin position="288"/>
        <end position="323"/>
    </location>
</feature>
<keyword evidence="1" id="KW-0963">Cytoplasm</keyword>
<feature type="non-terminal residue" evidence="6">
    <location>
        <position position="1"/>
    </location>
</feature>
<dbReference type="InterPro" id="IPR027516">
    <property type="entry name" value="EIF3C"/>
</dbReference>
<evidence type="ECO:0000256" key="1">
    <source>
        <dbReference type="ARBA" id="ARBA00022490"/>
    </source>
</evidence>